<accession>A0A6S7GKB2</accession>
<keyword evidence="2" id="KW-1185">Reference proteome</keyword>
<dbReference type="EMBL" id="CACRXK020000857">
    <property type="protein sequence ID" value="CAB3985321.1"/>
    <property type="molecule type" value="Genomic_DNA"/>
</dbReference>
<evidence type="ECO:0000313" key="2">
    <source>
        <dbReference type="Proteomes" id="UP001152795"/>
    </source>
</evidence>
<reference evidence="1" key="1">
    <citation type="submission" date="2020-04" db="EMBL/GenBank/DDBJ databases">
        <authorList>
            <person name="Alioto T."/>
            <person name="Alioto T."/>
            <person name="Gomez Garrido J."/>
        </authorList>
    </citation>
    <scope>NUCLEOTIDE SEQUENCE</scope>
    <source>
        <strain evidence="1">A484AB</strain>
    </source>
</reference>
<comment type="caution">
    <text evidence="1">The sequence shown here is derived from an EMBL/GenBank/DDBJ whole genome shotgun (WGS) entry which is preliminary data.</text>
</comment>
<evidence type="ECO:0000313" key="1">
    <source>
        <dbReference type="EMBL" id="CAB3985321.1"/>
    </source>
</evidence>
<protein>
    <submittedName>
        <fullName evidence="1">Uncharacterized protein</fullName>
    </submittedName>
</protein>
<dbReference type="Proteomes" id="UP001152795">
    <property type="component" value="Unassembled WGS sequence"/>
</dbReference>
<dbReference type="AlphaFoldDB" id="A0A6S7GKB2"/>
<sequence>MVRKPADGMIISLTVLRTVNTVRFDLSQVVPGSADDAVRGFVDADFDVWIPDDESSIKPLRGRRVPRACINRRSLRRSDFARTQRWFKQNQSRCAKNNISGEWSSTATSVPLSDQERYWKGAFEEPSVRHQRRAQPVCEANWNLVQPVTSAELSDNLNMLNDSAPGPDGMRLKDLRGIPFERFNLWLWTGYQPQRCRVGETVCISKVRGTM</sequence>
<gene>
    <name evidence="1" type="ORF">PACLA_8A041851</name>
</gene>
<organism evidence="1 2">
    <name type="scientific">Paramuricea clavata</name>
    <name type="common">Red gorgonian</name>
    <name type="synonym">Violescent sea-whip</name>
    <dbReference type="NCBI Taxonomy" id="317549"/>
    <lineage>
        <taxon>Eukaryota</taxon>
        <taxon>Metazoa</taxon>
        <taxon>Cnidaria</taxon>
        <taxon>Anthozoa</taxon>
        <taxon>Octocorallia</taxon>
        <taxon>Malacalcyonacea</taxon>
        <taxon>Plexauridae</taxon>
        <taxon>Paramuricea</taxon>
    </lineage>
</organism>
<name>A0A6S7GKB2_PARCT</name>
<proteinExistence type="predicted"/>